<sequence length="253" mass="28735">MSDPNASRLPKLNRQELSHFNLLQHNGIQADNLSDTNIKAALDSLNTKKQTPLSNNYKISILRTICKLNPYITVTAKELKIVPYRSKSSGTPITANQKLNVIRYAYQFKLDTISILKTSAAVDTIIAILLITSTTIGHTDLFAIRHIDFQSLIVNKFLAINRHRIDLNETLFAIAKPLIKALLHYRKSRFTQLMYTEKARFKNSLISVTPSVINRNIREIFISVNPGGVEINHIGLQYLRYPYPDVILAYIKS</sequence>
<accession>A0AAE9BZ35</accession>
<name>A0AAE9BZ35_9VIRU</name>
<proteinExistence type="predicted"/>
<organism evidence="1 2">
    <name type="scientific">Crangon crangon nudivirus</name>
    <dbReference type="NCBI Taxonomy" id="2880838"/>
    <lineage>
        <taxon>Viruses</taxon>
        <taxon>Viruses incertae sedis</taxon>
        <taxon>Naldaviricetes</taxon>
        <taxon>Lefavirales</taxon>
        <taxon>Nudiviridae</taxon>
        <taxon>Gammanudivirus</taxon>
        <taxon>Gammanudivirus cracrangonis</taxon>
    </lineage>
</organism>
<gene>
    <name evidence="1" type="ORF">CcNV_087</name>
</gene>
<evidence type="ECO:0000313" key="1">
    <source>
        <dbReference type="EMBL" id="UBZ25572.1"/>
    </source>
</evidence>
<evidence type="ECO:0000313" key="2">
    <source>
        <dbReference type="Proteomes" id="UP000831195"/>
    </source>
</evidence>
<reference evidence="1" key="1">
    <citation type="journal article" date="2021" name="Viruses">
        <title>Identification and Full Characterisation of Two Novel Crustacean Infecting Members of the Family Nudiviridae Provides Support for Two Subfamilies.</title>
        <authorList>
            <person name="Bateman K.S."/>
            <person name="Kerr R."/>
            <person name="Stentiford G.D."/>
            <person name="Bean T.P."/>
            <person name="Hooper C."/>
            <person name="Van Eynde B."/>
            <person name="Delbare D."/>
            <person name="Bojko J."/>
            <person name="Christiaens O."/>
            <person name="Taning C.N.T."/>
            <person name="Smagghe G."/>
            <person name="van Oers M.M."/>
            <person name="van Aerle R."/>
        </authorList>
    </citation>
    <scope>NUCLEOTIDE SEQUENCE</scope>
    <source>
        <strain evidence="1">AN1</strain>
    </source>
</reference>
<keyword evidence="2" id="KW-1185">Reference proteome</keyword>
<dbReference type="Proteomes" id="UP000831195">
    <property type="component" value="Segment"/>
</dbReference>
<dbReference type="EMBL" id="MZ311577">
    <property type="protein sequence ID" value="UBZ25572.1"/>
    <property type="molecule type" value="Genomic_DNA"/>
</dbReference>
<protein>
    <submittedName>
        <fullName evidence="1">VLF-1</fullName>
    </submittedName>
</protein>